<evidence type="ECO:0000256" key="1">
    <source>
        <dbReference type="SAM" id="Phobius"/>
    </source>
</evidence>
<keyword evidence="3" id="KW-1185">Reference proteome</keyword>
<keyword evidence="1" id="KW-0812">Transmembrane</keyword>
<dbReference type="AlphaFoldDB" id="A0A5S9Q6Q2"/>
<reference evidence="2 3" key="1">
    <citation type="submission" date="2019-11" db="EMBL/GenBank/DDBJ databases">
        <authorList>
            <person name="Holert J."/>
        </authorList>
    </citation>
    <scope>NUCLEOTIDE SEQUENCE [LARGE SCALE GENOMIC DNA]</scope>
    <source>
        <strain evidence="2">SB11_3</strain>
    </source>
</reference>
<keyword evidence="1" id="KW-0472">Membrane</keyword>
<gene>
    <name evidence="2" type="ORF">OPDIPICF_04739</name>
</gene>
<dbReference type="Proteomes" id="UP000441399">
    <property type="component" value="Unassembled WGS sequence"/>
</dbReference>
<sequence length="223" mass="26409">MFDVGPNFYTVLAVFLGVGVLASNWYGSHLKEKAATERHASDKKLIESLQQENRELLELKTNELKTYHRKLVHQLDRIHSPRLEVYKMVPSLGDMTLYFDNTSDKTVTYVNFQYKARMRVYKDDDEVELIDENKFYYYYHSLHPTPKYINPNDKFELKLGFPNYQELVNNYDYDRIEIDFYLVRLRTKDFQSNDERLSLIITKDGSNLSTAIDGSTSFRLKVR</sequence>
<name>A0A5S9Q6Q2_9GAMM</name>
<dbReference type="EMBL" id="CACSIO010000017">
    <property type="protein sequence ID" value="CAA0113538.1"/>
    <property type="molecule type" value="Genomic_DNA"/>
</dbReference>
<feature type="transmembrane region" description="Helical" evidence="1">
    <location>
        <begin position="6"/>
        <end position="26"/>
    </location>
</feature>
<evidence type="ECO:0000313" key="3">
    <source>
        <dbReference type="Proteomes" id="UP000441399"/>
    </source>
</evidence>
<evidence type="ECO:0000313" key="2">
    <source>
        <dbReference type="EMBL" id="CAA0113538.1"/>
    </source>
</evidence>
<protein>
    <submittedName>
        <fullName evidence="2">Uncharacterized protein</fullName>
    </submittedName>
</protein>
<keyword evidence="1" id="KW-1133">Transmembrane helix</keyword>
<proteinExistence type="predicted"/>
<organism evidence="2 3">
    <name type="scientific">BD1-7 clade bacterium</name>
    <dbReference type="NCBI Taxonomy" id="2029982"/>
    <lineage>
        <taxon>Bacteria</taxon>
        <taxon>Pseudomonadati</taxon>
        <taxon>Pseudomonadota</taxon>
        <taxon>Gammaproteobacteria</taxon>
        <taxon>Cellvibrionales</taxon>
        <taxon>Spongiibacteraceae</taxon>
        <taxon>BD1-7 clade</taxon>
    </lineage>
</organism>
<accession>A0A5S9Q6Q2</accession>